<dbReference type="EMBL" id="JALJOR010000008">
    <property type="protein sequence ID" value="KAK9813242.1"/>
    <property type="molecule type" value="Genomic_DNA"/>
</dbReference>
<accession>A0AAW1PWW4</accession>
<keyword evidence="4" id="KW-0539">Nucleus</keyword>
<evidence type="ECO:0000256" key="2">
    <source>
        <dbReference type="ARBA" id="ARBA00014654"/>
    </source>
</evidence>
<dbReference type="PANTHER" id="PTHR14087">
    <property type="entry name" value="THYMOCYTE NUCLEAR PROTEIN 1"/>
    <property type="match status" value="1"/>
</dbReference>
<evidence type="ECO:0000256" key="1">
    <source>
        <dbReference type="ARBA" id="ARBA00004123"/>
    </source>
</evidence>
<gene>
    <name evidence="7" type="ORF">WJX72_011332</name>
</gene>
<comment type="caution">
    <text evidence="7">The sequence shown here is derived from an EMBL/GenBank/DDBJ whole genome shotgun (WGS) entry which is preliminary data.</text>
</comment>
<dbReference type="SUPFAM" id="SSF88697">
    <property type="entry name" value="PUA domain-like"/>
    <property type="match status" value="1"/>
</dbReference>
<evidence type="ECO:0000313" key="7">
    <source>
        <dbReference type="EMBL" id="KAK9813242.1"/>
    </source>
</evidence>
<dbReference type="InterPro" id="IPR047197">
    <property type="entry name" value="THYN1-like_EVE"/>
</dbReference>
<feature type="region of interest" description="Disordered" evidence="5">
    <location>
        <begin position="1"/>
        <end position="46"/>
    </location>
</feature>
<reference evidence="7 8" key="1">
    <citation type="journal article" date="2024" name="Nat. Commun.">
        <title>Phylogenomics reveals the evolutionary origins of lichenization in chlorophyte algae.</title>
        <authorList>
            <person name="Puginier C."/>
            <person name="Libourel C."/>
            <person name="Otte J."/>
            <person name="Skaloud P."/>
            <person name="Haon M."/>
            <person name="Grisel S."/>
            <person name="Petersen M."/>
            <person name="Berrin J.G."/>
            <person name="Delaux P.M."/>
            <person name="Dal Grande F."/>
            <person name="Keller J."/>
        </authorList>
    </citation>
    <scope>NUCLEOTIDE SEQUENCE [LARGE SCALE GENOMIC DNA]</scope>
    <source>
        <strain evidence="7 8">SAG 2043</strain>
    </source>
</reference>
<evidence type="ECO:0000256" key="4">
    <source>
        <dbReference type="ARBA" id="ARBA00023242"/>
    </source>
</evidence>
<proteinExistence type="predicted"/>
<dbReference type="Gene3D" id="3.10.590.10">
    <property type="entry name" value="ph1033 like domains"/>
    <property type="match status" value="1"/>
</dbReference>
<dbReference type="InterPro" id="IPR015947">
    <property type="entry name" value="PUA-like_sf"/>
</dbReference>
<name>A0AAW1PWW4_9CHLO</name>
<dbReference type="InterPro" id="IPR052181">
    <property type="entry name" value="5hmC_binding"/>
</dbReference>
<dbReference type="FunFam" id="3.10.590.10:FF:000003">
    <property type="entry name" value="Thymocyte nuclear protein 1"/>
    <property type="match status" value="1"/>
</dbReference>
<keyword evidence="8" id="KW-1185">Reference proteome</keyword>
<dbReference type="InterPro" id="IPR002740">
    <property type="entry name" value="EVE_domain"/>
</dbReference>
<comment type="subcellular location">
    <subcellularLocation>
        <location evidence="1">Nucleus</location>
    </subcellularLocation>
</comment>
<sequence>MAKKLLTKEAVTTAAEAVEPAATRKQPMRSARRAQPPAAGTVSEPAQDIKAAAAMSGAKRQKVFKPSKPAAASQEGGVPAGPRYFLLKSEPDVFGIDHLAASPDQTSHWDGVRNFQARNIMQTMRRGERCFFYHSSCKQPGIVGIVEVVREAYPDHTSWDPNSEYYDAKSIEDKPRWFMVDVKLVERLQRLISLEELKKHDAPELADMVLLNRGRLSVQPVTPAQWQLVLDLAKQTPDSEHGVAPTASRC</sequence>
<dbReference type="GO" id="GO:0005634">
    <property type="term" value="C:nucleus"/>
    <property type="evidence" value="ECO:0007669"/>
    <property type="project" value="UniProtKB-SubCell"/>
</dbReference>
<keyword evidence="3" id="KW-0597">Phosphoprotein</keyword>
<dbReference type="CDD" id="cd21133">
    <property type="entry name" value="EVE"/>
    <property type="match status" value="1"/>
</dbReference>
<feature type="compositionally biased region" description="Low complexity" evidence="5">
    <location>
        <begin position="8"/>
        <end position="23"/>
    </location>
</feature>
<organism evidence="7 8">
    <name type="scientific">[Myrmecia] bisecta</name>
    <dbReference type="NCBI Taxonomy" id="41462"/>
    <lineage>
        <taxon>Eukaryota</taxon>
        <taxon>Viridiplantae</taxon>
        <taxon>Chlorophyta</taxon>
        <taxon>core chlorophytes</taxon>
        <taxon>Trebouxiophyceae</taxon>
        <taxon>Trebouxiales</taxon>
        <taxon>Trebouxiaceae</taxon>
        <taxon>Myrmecia</taxon>
    </lineage>
</organism>
<evidence type="ECO:0000313" key="8">
    <source>
        <dbReference type="Proteomes" id="UP001489004"/>
    </source>
</evidence>
<dbReference type="PANTHER" id="PTHR14087:SF7">
    <property type="entry name" value="THYMOCYTE NUCLEAR PROTEIN 1"/>
    <property type="match status" value="1"/>
</dbReference>
<dbReference type="Proteomes" id="UP001489004">
    <property type="component" value="Unassembled WGS sequence"/>
</dbReference>
<evidence type="ECO:0000256" key="5">
    <source>
        <dbReference type="SAM" id="MobiDB-lite"/>
    </source>
</evidence>
<protein>
    <recommendedName>
        <fullName evidence="2">Thymocyte nuclear protein 1</fullName>
    </recommendedName>
</protein>
<feature type="domain" description="EVE" evidence="6">
    <location>
        <begin position="83"/>
        <end position="231"/>
    </location>
</feature>
<evidence type="ECO:0000256" key="3">
    <source>
        <dbReference type="ARBA" id="ARBA00022553"/>
    </source>
</evidence>
<evidence type="ECO:0000259" key="6">
    <source>
        <dbReference type="Pfam" id="PF01878"/>
    </source>
</evidence>
<dbReference type="Pfam" id="PF01878">
    <property type="entry name" value="EVE"/>
    <property type="match status" value="1"/>
</dbReference>
<dbReference type="AlphaFoldDB" id="A0AAW1PWW4"/>